<keyword evidence="2" id="KW-1185">Reference proteome</keyword>
<dbReference type="AlphaFoldDB" id="A0A545UXU2"/>
<name>A0A545UXU2_9HYPO</name>
<proteinExistence type="predicted"/>
<dbReference type="Proteomes" id="UP000315783">
    <property type="component" value="Unassembled WGS sequence"/>
</dbReference>
<gene>
    <name evidence="1" type="ORF">IF1G_07169</name>
</gene>
<dbReference type="EMBL" id="SPUK01000010">
    <property type="protein sequence ID" value="TQV94290.1"/>
    <property type="molecule type" value="Genomic_DNA"/>
</dbReference>
<evidence type="ECO:0000313" key="2">
    <source>
        <dbReference type="Proteomes" id="UP000315783"/>
    </source>
</evidence>
<evidence type="ECO:0000313" key="1">
    <source>
        <dbReference type="EMBL" id="TQV94290.1"/>
    </source>
</evidence>
<accession>A0A545UXU2</accession>
<sequence length="98" mass="10420">MLRHGSGSPLLPKLPDQIGLLRRTLLGSQRALARNIGRNSNFRLSVLSAASHGPADIADTAQHMARSPSLVNKNNSSNSSSTHLGTSFFARVFAANVI</sequence>
<organism evidence="1 2">
    <name type="scientific">Cordyceps javanica</name>
    <dbReference type="NCBI Taxonomy" id="43265"/>
    <lineage>
        <taxon>Eukaryota</taxon>
        <taxon>Fungi</taxon>
        <taxon>Dikarya</taxon>
        <taxon>Ascomycota</taxon>
        <taxon>Pezizomycotina</taxon>
        <taxon>Sordariomycetes</taxon>
        <taxon>Hypocreomycetidae</taxon>
        <taxon>Hypocreales</taxon>
        <taxon>Cordycipitaceae</taxon>
        <taxon>Cordyceps</taxon>
    </lineage>
</organism>
<protein>
    <submittedName>
        <fullName evidence="1">Uncharacterized protein</fullName>
    </submittedName>
</protein>
<reference evidence="1 2" key="1">
    <citation type="journal article" date="2019" name="Appl. Microbiol. Biotechnol.">
        <title>Genome sequence of Isaria javanica and comparative genome analysis insights into family S53 peptidase evolution in fungal entomopathogens.</title>
        <authorList>
            <person name="Lin R."/>
            <person name="Zhang X."/>
            <person name="Xin B."/>
            <person name="Zou M."/>
            <person name="Gao Y."/>
            <person name="Qin F."/>
            <person name="Hu Q."/>
            <person name="Xie B."/>
            <person name="Cheng X."/>
        </authorList>
    </citation>
    <scope>NUCLEOTIDE SEQUENCE [LARGE SCALE GENOMIC DNA]</scope>
    <source>
        <strain evidence="1 2">IJ1G</strain>
    </source>
</reference>
<comment type="caution">
    <text evidence="1">The sequence shown here is derived from an EMBL/GenBank/DDBJ whole genome shotgun (WGS) entry which is preliminary data.</text>
</comment>